<reference evidence="2" key="1">
    <citation type="submission" date="2019-12" db="EMBL/GenBank/DDBJ databases">
        <title>Genome sequencing and annotation of Brassica cretica.</title>
        <authorList>
            <person name="Studholme D.J."/>
            <person name="Sarris P."/>
        </authorList>
    </citation>
    <scope>NUCLEOTIDE SEQUENCE</scope>
    <source>
        <strain evidence="2">PFS-109/04</strain>
        <tissue evidence="2">Leaf</tissue>
    </source>
</reference>
<organism evidence="2 3">
    <name type="scientific">Brassica cretica</name>
    <name type="common">Mustard</name>
    <dbReference type="NCBI Taxonomy" id="69181"/>
    <lineage>
        <taxon>Eukaryota</taxon>
        <taxon>Viridiplantae</taxon>
        <taxon>Streptophyta</taxon>
        <taxon>Embryophyta</taxon>
        <taxon>Tracheophyta</taxon>
        <taxon>Spermatophyta</taxon>
        <taxon>Magnoliopsida</taxon>
        <taxon>eudicotyledons</taxon>
        <taxon>Gunneridae</taxon>
        <taxon>Pentapetalae</taxon>
        <taxon>rosids</taxon>
        <taxon>malvids</taxon>
        <taxon>Brassicales</taxon>
        <taxon>Brassicaceae</taxon>
        <taxon>Brassiceae</taxon>
        <taxon>Brassica</taxon>
    </lineage>
</organism>
<name>A0A8S9MSL7_BRACR</name>
<dbReference type="AlphaFoldDB" id="A0A8S9MSL7"/>
<feature type="region of interest" description="Disordered" evidence="1">
    <location>
        <begin position="1"/>
        <end position="23"/>
    </location>
</feature>
<proteinExistence type="predicted"/>
<evidence type="ECO:0000313" key="2">
    <source>
        <dbReference type="EMBL" id="KAF3486955.1"/>
    </source>
</evidence>
<feature type="compositionally biased region" description="Basic and acidic residues" evidence="1">
    <location>
        <begin position="87"/>
        <end position="99"/>
    </location>
</feature>
<feature type="compositionally biased region" description="Polar residues" evidence="1">
    <location>
        <begin position="14"/>
        <end position="23"/>
    </location>
</feature>
<feature type="region of interest" description="Disordered" evidence="1">
    <location>
        <begin position="76"/>
        <end position="158"/>
    </location>
</feature>
<feature type="compositionally biased region" description="Low complexity" evidence="1">
    <location>
        <begin position="126"/>
        <end position="158"/>
    </location>
</feature>
<accession>A0A8S9MSL7</accession>
<evidence type="ECO:0000256" key="1">
    <source>
        <dbReference type="SAM" id="MobiDB-lite"/>
    </source>
</evidence>
<evidence type="ECO:0000313" key="3">
    <source>
        <dbReference type="Proteomes" id="UP000712600"/>
    </source>
</evidence>
<protein>
    <submittedName>
        <fullName evidence="2">Uncharacterized protein</fullName>
    </submittedName>
</protein>
<gene>
    <name evidence="2" type="ORF">F2Q69_00055776</name>
</gene>
<dbReference type="Proteomes" id="UP000712600">
    <property type="component" value="Unassembled WGS sequence"/>
</dbReference>
<comment type="caution">
    <text evidence="2">The sequence shown here is derived from an EMBL/GenBank/DDBJ whole genome shotgun (WGS) entry which is preliminary data.</text>
</comment>
<dbReference type="EMBL" id="QGKX02002183">
    <property type="protein sequence ID" value="KAF3486955.1"/>
    <property type="molecule type" value="Genomic_DNA"/>
</dbReference>
<sequence>MFKSRLNQIPAVPRQQTRIQTSHGQARVWQSDHGQANHDRYAATKHISGTSKKLGFSYFPNLNRNRQCEFWFPHKTPASGSPLESTPENKREKQRKVLEKSLSGKSRKPSVGRRQADANVPNWPINTAPSPSNAAPSPLNAAPSPSNATPSPSNAAPSNAVTVNAALSPSTPPCHRQCRTDTISRTGTIFTDEPIISSRRPHFDNDNQNYHLKEL</sequence>